<accession>A0A6J8BMJ2</accession>
<dbReference type="AlphaFoldDB" id="A0A6J8BMJ2"/>
<evidence type="ECO:0000313" key="2">
    <source>
        <dbReference type="Proteomes" id="UP000507470"/>
    </source>
</evidence>
<organism evidence="1 2">
    <name type="scientific">Mytilus coruscus</name>
    <name type="common">Sea mussel</name>
    <dbReference type="NCBI Taxonomy" id="42192"/>
    <lineage>
        <taxon>Eukaryota</taxon>
        <taxon>Metazoa</taxon>
        <taxon>Spiralia</taxon>
        <taxon>Lophotrochozoa</taxon>
        <taxon>Mollusca</taxon>
        <taxon>Bivalvia</taxon>
        <taxon>Autobranchia</taxon>
        <taxon>Pteriomorphia</taxon>
        <taxon>Mytilida</taxon>
        <taxon>Mytiloidea</taxon>
        <taxon>Mytilidae</taxon>
        <taxon>Mytilinae</taxon>
        <taxon>Mytilus</taxon>
    </lineage>
</organism>
<proteinExistence type="predicted"/>
<dbReference type="Proteomes" id="UP000507470">
    <property type="component" value="Unassembled WGS sequence"/>
</dbReference>
<name>A0A6J8BMJ2_MYTCO</name>
<evidence type="ECO:0000313" key="1">
    <source>
        <dbReference type="EMBL" id="CAC5384561.1"/>
    </source>
</evidence>
<keyword evidence="2" id="KW-1185">Reference proteome</keyword>
<dbReference type="EMBL" id="CACVKT020003595">
    <property type="protein sequence ID" value="CAC5384561.1"/>
    <property type="molecule type" value="Genomic_DNA"/>
</dbReference>
<gene>
    <name evidence="1" type="ORF">MCOR_20188</name>
</gene>
<protein>
    <submittedName>
        <fullName evidence="1">Uncharacterized protein</fullName>
    </submittedName>
</protein>
<reference evidence="1 2" key="1">
    <citation type="submission" date="2020-06" db="EMBL/GenBank/DDBJ databases">
        <authorList>
            <person name="Li R."/>
            <person name="Bekaert M."/>
        </authorList>
    </citation>
    <scope>NUCLEOTIDE SEQUENCE [LARGE SCALE GENOMIC DNA]</scope>
    <source>
        <strain evidence="2">wild</strain>
    </source>
</reference>
<sequence>MIELSIPNFQITTSNRNARQTSSSLSDRQYLEVVDDKDHSLPLPIDNEQQSHICENSFSSKEESFNVNSYEGTEKHATSMLNSIPLLNNITNDNSFKSIRTLPIDRSTSSKSGESTSSEESEVVTLKKNIEYLNPYAFLNTNDVDFGHSYCTLITSAPAKGFENSVKLSLKQKRHSYP</sequence>